<dbReference type="EMBL" id="BMJC01000002">
    <property type="protein sequence ID" value="GGA93869.1"/>
    <property type="molecule type" value="Genomic_DNA"/>
</dbReference>
<keyword evidence="1" id="KW-1133">Transmembrane helix</keyword>
<proteinExistence type="predicted"/>
<evidence type="ECO:0000313" key="2">
    <source>
        <dbReference type="EMBL" id="GGA93869.1"/>
    </source>
</evidence>
<feature type="transmembrane region" description="Helical" evidence="1">
    <location>
        <begin position="12"/>
        <end position="33"/>
    </location>
</feature>
<accession>A0A8J2XQK9</accession>
<feature type="transmembrane region" description="Helical" evidence="1">
    <location>
        <begin position="78"/>
        <end position="97"/>
    </location>
</feature>
<protein>
    <submittedName>
        <fullName evidence="2">Uncharacterized protein</fullName>
    </submittedName>
</protein>
<reference evidence="2" key="1">
    <citation type="journal article" date="2014" name="Int. J. Syst. Evol. Microbiol.">
        <title>Complete genome sequence of Corynebacterium casei LMG S-19264T (=DSM 44701T), isolated from a smear-ripened cheese.</title>
        <authorList>
            <consortium name="US DOE Joint Genome Institute (JGI-PGF)"/>
            <person name="Walter F."/>
            <person name="Albersmeier A."/>
            <person name="Kalinowski J."/>
            <person name="Ruckert C."/>
        </authorList>
    </citation>
    <scope>NUCLEOTIDE SEQUENCE</scope>
    <source>
        <strain evidence="2">CGMCC 1.15448</strain>
    </source>
</reference>
<keyword evidence="3" id="KW-1185">Reference proteome</keyword>
<sequence>MLTAKIKACFLYYKHLLRVNFVVSLLIALLGWASGLDGLKTFCFSLVTGGAFLSSYFYERQRGHQYYFFFNLGLSKGVLYGSAILFNIVLAVVLLVVKNNLR</sequence>
<name>A0A8J2XQK9_9BACT</name>
<dbReference type="RefSeq" id="WP_188930505.1">
    <property type="nucleotide sequence ID" value="NZ_BMJC01000002.1"/>
</dbReference>
<dbReference type="Proteomes" id="UP000607559">
    <property type="component" value="Unassembled WGS sequence"/>
</dbReference>
<organism evidence="2 3">
    <name type="scientific">Puia dinghuensis</name>
    <dbReference type="NCBI Taxonomy" id="1792502"/>
    <lineage>
        <taxon>Bacteria</taxon>
        <taxon>Pseudomonadati</taxon>
        <taxon>Bacteroidota</taxon>
        <taxon>Chitinophagia</taxon>
        <taxon>Chitinophagales</taxon>
        <taxon>Chitinophagaceae</taxon>
        <taxon>Puia</taxon>
    </lineage>
</organism>
<dbReference type="AlphaFoldDB" id="A0A8J2XQK9"/>
<comment type="caution">
    <text evidence="2">The sequence shown here is derived from an EMBL/GenBank/DDBJ whole genome shotgun (WGS) entry which is preliminary data.</text>
</comment>
<evidence type="ECO:0000256" key="1">
    <source>
        <dbReference type="SAM" id="Phobius"/>
    </source>
</evidence>
<reference evidence="2" key="2">
    <citation type="submission" date="2020-09" db="EMBL/GenBank/DDBJ databases">
        <authorList>
            <person name="Sun Q."/>
            <person name="Zhou Y."/>
        </authorList>
    </citation>
    <scope>NUCLEOTIDE SEQUENCE</scope>
    <source>
        <strain evidence="2">CGMCC 1.15448</strain>
    </source>
</reference>
<keyword evidence="1" id="KW-0472">Membrane</keyword>
<feature type="transmembrane region" description="Helical" evidence="1">
    <location>
        <begin position="39"/>
        <end position="58"/>
    </location>
</feature>
<keyword evidence="1" id="KW-0812">Transmembrane</keyword>
<gene>
    <name evidence="2" type="ORF">GCM10011511_16460</name>
</gene>
<evidence type="ECO:0000313" key="3">
    <source>
        <dbReference type="Proteomes" id="UP000607559"/>
    </source>
</evidence>